<gene>
    <name evidence="1" type="ORF">LSG31_00615</name>
</gene>
<sequence length="65" mass="7659">MARNTYRKQVTQDFGWFTTLPLPNKNAAIAYGKQLKQQYKQVQIVPAMSGWSVRYREPREGKQRV</sequence>
<proteinExistence type="predicted"/>
<evidence type="ECO:0000313" key="1">
    <source>
        <dbReference type="EMBL" id="UOF90821.1"/>
    </source>
</evidence>
<keyword evidence="2" id="KW-1185">Reference proteome</keyword>
<name>A0ABY4CJX4_9BACL</name>
<accession>A0ABY4CJX4</accession>
<reference evidence="1" key="1">
    <citation type="submission" date="2021-12" db="EMBL/GenBank/DDBJ databases">
        <title>Alicyclobacillaceae gen. nov., sp. nov., isolated from chalcocite enrichment system.</title>
        <authorList>
            <person name="Jiang Z."/>
        </authorList>
    </citation>
    <scope>NUCLEOTIDE SEQUENCE</scope>
    <source>
        <strain evidence="1">MYW30-H2</strain>
    </source>
</reference>
<evidence type="ECO:0000313" key="2">
    <source>
        <dbReference type="Proteomes" id="UP000830167"/>
    </source>
</evidence>
<dbReference type="EMBL" id="CP089291">
    <property type="protein sequence ID" value="UOF90821.1"/>
    <property type="molecule type" value="Genomic_DNA"/>
</dbReference>
<dbReference type="Proteomes" id="UP000830167">
    <property type="component" value="Chromosome"/>
</dbReference>
<organism evidence="1 2">
    <name type="scientific">Fodinisporobacter ferrooxydans</name>
    <dbReference type="NCBI Taxonomy" id="2901836"/>
    <lineage>
        <taxon>Bacteria</taxon>
        <taxon>Bacillati</taxon>
        <taxon>Bacillota</taxon>
        <taxon>Bacilli</taxon>
        <taxon>Bacillales</taxon>
        <taxon>Alicyclobacillaceae</taxon>
        <taxon>Fodinisporobacter</taxon>
    </lineage>
</organism>
<protein>
    <submittedName>
        <fullName evidence="1">Uncharacterized protein</fullName>
    </submittedName>
</protein>
<dbReference type="RefSeq" id="WP_347437517.1">
    <property type="nucleotide sequence ID" value="NZ_CP089291.1"/>
</dbReference>